<dbReference type="Pfam" id="PF20918">
    <property type="entry name" value="SPOCS_spoVID-N"/>
    <property type="match status" value="1"/>
</dbReference>
<comment type="caution">
    <text evidence="3">The sequence shown here is derived from an EMBL/GenBank/DDBJ whole genome shotgun (WGS) entry which is preliminary data.</text>
</comment>
<dbReference type="RefSeq" id="WP_191141704.1">
    <property type="nucleotide sequence ID" value="NZ_JACXAH010000005.1"/>
</dbReference>
<gene>
    <name evidence="3" type="ORF">IC620_05400</name>
</gene>
<sequence>MTNQFNQLRFDISEKVRLHPQQIGIGSLLELDLYPDVEIKDEGQHLKIEGYLRLNGSYLGNEQERLELHTERQSETQYDIAYVIPVEITLPADKAILKHVSAEVETFDYTVISPFELQIEAILMIDGLIPESPDHSDREEEMLLTSNQDPLFKGAPAEPSDDIQTEEQEETVPFTVEKMENHENAEKEDERVGHSESEVEVEEDQEIFQNRNEDQPIQVEIDDSQEDEPEPPKSFIPQEPHAFWEDRQNFRHERQMPHREDQTQHVGAELEAEIEAESDLENETMSEQESKHDWIQWLLREDGEDFARMKMVIAQKDETVQEVAERYGLLSQEIIKLNQLQSEELENGQIIKIPKNTRENISS</sequence>
<dbReference type="SMART" id="SM00257">
    <property type="entry name" value="LysM"/>
    <property type="match status" value="1"/>
</dbReference>
<organism evidence="3 4">
    <name type="scientific">Polycladospora coralii</name>
    <dbReference type="NCBI Taxonomy" id="2771432"/>
    <lineage>
        <taxon>Bacteria</taxon>
        <taxon>Bacillati</taxon>
        <taxon>Bacillota</taxon>
        <taxon>Bacilli</taxon>
        <taxon>Bacillales</taxon>
        <taxon>Thermoactinomycetaceae</taxon>
        <taxon>Polycladospora</taxon>
    </lineage>
</organism>
<keyword evidence="4" id="KW-1185">Reference proteome</keyword>
<dbReference type="Proteomes" id="UP000661691">
    <property type="component" value="Unassembled WGS sequence"/>
</dbReference>
<evidence type="ECO:0000313" key="3">
    <source>
        <dbReference type="EMBL" id="MBD1371794.1"/>
    </source>
</evidence>
<dbReference type="PROSITE" id="PS51782">
    <property type="entry name" value="LYSM"/>
    <property type="match status" value="1"/>
</dbReference>
<feature type="domain" description="LysM" evidence="2">
    <location>
        <begin position="310"/>
        <end position="353"/>
    </location>
</feature>
<evidence type="ECO:0000259" key="2">
    <source>
        <dbReference type="PROSITE" id="PS51782"/>
    </source>
</evidence>
<feature type="region of interest" description="Disordered" evidence="1">
    <location>
        <begin position="146"/>
        <end position="169"/>
    </location>
</feature>
<accession>A0A926N5I1</accession>
<proteinExistence type="predicted"/>
<dbReference type="EMBL" id="JACXAH010000005">
    <property type="protein sequence ID" value="MBD1371794.1"/>
    <property type="molecule type" value="Genomic_DNA"/>
</dbReference>
<dbReference type="CDD" id="cd00118">
    <property type="entry name" value="LysM"/>
    <property type="match status" value="1"/>
</dbReference>
<reference evidence="3" key="1">
    <citation type="submission" date="2020-09" db="EMBL/GenBank/DDBJ databases">
        <title>A novel bacterium of genus Hazenella, isolated from South China Sea.</title>
        <authorList>
            <person name="Huang H."/>
            <person name="Mo K."/>
            <person name="Hu Y."/>
        </authorList>
    </citation>
    <scope>NUCLEOTIDE SEQUENCE</scope>
    <source>
        <strain evidence="3">IB182357</strain>
    </source>
</reference>
<feature type="compositionally biased region" description="Acidic residues" evidence="1">
    <location>
        <begin position="159"/>
        <end position="169"/>
    </location>
</feature>
<dbReference type="Pfam" id="PF01476">
    <property type="entry name" value="LysM"/>
    <property type="match status" value="1"/>
</dbReference>
<feature type="region of interest" description="Disordered" evidence="1">
    <location>
        <begin position="181"/>
        <end position="216"/>
    </location>
</feature>
<protein>
    <submittedName>
        <fullName evidence="3">LysM peptidoglycan-binding domain-containing protein</fullName>
    </submittedName>
</protein>
<dbReference type="InterPro" id="IPR018392">
    <property type="entry name" value="LysM"/>
</dbReference>
<dbReference type="Gene3D" id="3.10.350.10">
    <property type="entry name" value="LysM domain"/>
    <property type="match status" value="1"/>
</dbReference>
<evidence type="ECO:0000313" key="4">
    <source>
        <dbReference type="Proteomes" id="UP000661691"/>
    </source>
</evidence>
<dbReference type="InterPro" id="IPR036779">
    <property type="entry name" value="LysM_dom_sf"/>
</dbReference>
<name>A0A926N5I1_9BACL</name>
<evidence type="ECO:0000256" key="1">
    <source>
        <dbReference type="SAM" id="MobiDB-lite"/>
    </source>
</evidence>
<dbReference type="SUPFAM" id="SSF54106">
    <property type="entry name" value="LysM domain"/>
    <property type="match status" value="1"/>
</dbReference>
<dbReference type="AlphaFoldDB" id="A0A926N5I1"/>
<dbReference type="InterPro" id="IPR048862">
    <property type="entry name" value="SPOCS_spoVID_N"/>
</dbReference>
<feature type="compositionally biased region" description="Basic and acidic residues" evidence="1">
    <location>
        <begin position="181"/>
        <end position="197"/>
    </location>
</feature>